<evidence type="ECO:0000256" key="2">
    <source>
        <dbReference type="SAM" id="Phobius"/>
    </source>
</evidence>
<feature type="compositionally biased region" description="Low complexity" evidence="1">
    <location>
        <begin position="40"/>
        <end position="57"/>
    </location>
</feature>
<dbReference type="Proteomes" id="UP001165065">
    <property type="component" value="Unassembled WGS sequence"/>
</dbReference>
<comment type="caution">
    <text evidence="3">The sequence shown here is derived from an EMBL/GenBank/DDBJ whole genome shotgun (WGS) entry which is preliminary data.</text>
</comment>
<evidence type="ECO:0000313" key="4">
    <source>
        <dbReference type="Proteomes" id="UP001165065"/>
    </source>
</evidence>
<feature type="region of interest" description="Disordered" evidence="1">
    <location>
        <begin position="1"/>
        <end position="64"/>
    </location>
</feature>
<proteinExistence type="predicted"/>
<name>A0A9W7GIP8_9STRA</name>
<evidence type="ECO:0000313" key="3">
    <source>
        <dbReference type="EMBL" id="GMI44610.1"/>
    </source>
</evidence>
<evidence type="ECO:0008006" key="5">
    <source>
        <dbReference type="Google" id="ProtNLM"/>
    </source>
</evidence>
<reference evidence="4" key="1">
    <citation type="journal article" date="2023" name="Commun. Biol.">
        <title>Genome analysis of Parmales, the sister group of diatoms, reveals the evolutionary specialization of diatoms from phago-mixotrophs to photoautotrophs.</title>
        <authorList>
            <person name="Ban H."/>
            <person name="Sato S."/>
            <person name="Yoshikawa S."/>
            <person name="Yamada K."/>
            <person name="Nakamura Y."/>
            <person name="Ichinomiya M."/>
            <person name="Sato N."/>
            <person name="Blanc-Mathieu R."/>
            <person name="Endo H."/>
            <person name="Kuwata A."/>
            <person name="Ogata H."/>
        </authorList>
    </citation>
    <scope>NUCLEOTIDE SEQUENCE [LARGE SCALE GENOMIC DNA]</scope>
</reference>
<keyword evidence="2" id="KW-1133">Transmembrane helix</keyword>
<evidence type="ECO:0000256" key="1">
    <source>
        <dbReference type="SAM" id="MobiDB-lite"/>
    </source>
</evidence>
<dbReference type="OrthoDB" id="204352at2759"/>
<feature type="region of interest" description="Disordered" evidence="1">
    <location>
        <begin position="77"/>
        <end position="152"/>
    </location>
</feature>
<feature type="transmembrane region" description="Helical" evidence="2">
    <location>
        <begin position="382"/>
        <end position="407"/>
    </location>
</feature>
<accession>A0A9W7GIP8</accession>
<dbReference type="EMBL" id="BRYA01000221">
    <property type="protein sequence ID" value="GMI44610.1"/>
    <property type="molecule type" value="Genomic_DNA"/>
</dbReference>
<dbReference type="AlphaFoldDB" id="A0A9W7GIP8"/>
<keyword evidence="4" id="KW-1185">Reference proteome</keyword>
<sequence>MATEGGEGIPKAAVESEDPRGALVSAPVSTDGHPRVPLKISFSTSSNIGSSSTLQSGDQDGDAIKCSISSDVLSGDCADDFGQRGGEAEEQQLEEGGSAKRLDSFGSGVESSGRSFGKRGGEAEEQQLEEGGSAQRLDSFGSGVESSGRSFGKRISTMGMNISKRVSDGLSHDADLQCLGFKSEISDTAMFARGVVQIIRALHCFPCRRAQVERIQFSRVNLWFLKLYHNQIYRRLMYTNLALLIFTPMIGFNTLTSEASVVVIGGFDSFARICTPLSILAVFIDITIKCLAYGELAYYSPQRTLFNLDREVVSTHTMIFCNFFLLFQYCNFGWRPELPRQTGVMSVFVRTPLFRSVLVLARSHNLQHDILSKMYSLRKSVPIILMSLAIFLVLCIGLTVLIGVVIVPDMRMASFYKSSSDTSPEQSELMNFNFNTSSPDTQNLVKIWNDELDSSFKSIFRTMMTLFIGMTYSNYYKIFRLIWDNAYGSDINVIRSIPRVVASVFLSFFGVFVVVMDCIIVAVCVNAFAEHRSQTAEYSMKQEIANLESAFDFLCMSANKNHITKDMWMEILLASGRKFTKKRNLDDEFVKGIGAAGGD</sequence>
<protein>
    <recommendedName>
        <fullName evidence="5">Ion transport domain-containing protein</fullName>
    </recommendedName>
</protein>
<feature type="transmembrane region" description="Helical" evidence="2">
    <location>
        <begin position="312"/>
        <end position="329"/>
    </location>
</feature>
<feature type="transmembrane region" description="Helical" evidence="2">
    <location>
        <begin position="241"/>
        <end position="264"/>
    </location>
</feature>
<feature type="transmembrane region" description="Helical" evidence="2">
    <location>
        <begin position="459"/>
        <end position="479"/>
    </location>
</feature>
<organism evidence="3 4">
    <name type="scientific">Triparma columacea</name>
    <dbReference type="NCBI Taxonomy" id="722753"/>
    <lineage>
        <taxon>Eukaryota</taxon>
        <taxon>Sar</taxon>
        <taxon>Stramenopiles</taxon>
        <taxon>Ochrophyta</taxon>
        <taxon>Bolidophyceae</taxon>
        <taxon>Parmales</taxon>
        <taxon>Triparmaceae</taxon>
        <taxon>Triparma</taxon>
    </lineage>
</organism>
<keyword evidence="2" id="KW-0472">Membrane</keyword>
<feature type="transmembrane region" description="Helical" evidence="2">
    <location>
        <begin position="500"/>
        <end position="529"/>
    </location>
</feature>
<feature type="transmembrane region" description="Helical" evidence="2">
    <location>
        <begin position="270"/>
        <end position="292"/>
    </location>
</feature>
<gene>
    <name evidence="3" type="ORF">TrCOL_g345</name>
</gene>
<keyword evidence="2" id="KW-0812">Transmembrane</keyword>